<dbReference type="Pfam" id="PF01381">
    <property type="entry name" value="HTH_3"/>
    <property type="match status" value="1"/>
</dbReference>
<dbReference type="SMART" id="SM00530">
    <property type="entry name" value="HTH_XRE"/>
    <property type="match status" value="1"/>
</dbReference>
<evidence type="ECO:0000259" key="3">
    <source>
        <dbReference type="PROSITE" id="PS50943"/>
    </source>
</evidence>
<dbReference type="EMBL" id="WHLY01000002">
    <property type="protein sequence ID" value="MPR36476.1"/>
    <property type="molecule type" value="Genomic_DNA"/>
</dbReference>
<organism evidence="4 5">
    <name type="scientific">Salmonirosea aquatica</name>
    <dbReference type="NCBI Taxonomy" id="2654236"/>
    <lineage>
        <taxon>Bacteria</taxon>
        <taxon>Pseudomonadati</taxon>
        <taxon>Bacteroidota</taxon>
        <taxon>Cytophagia</taxon>
        <taxon>Cytophagales</taxon>
        <taxon>Spirosomataceae</taxon>
        <taxon>Salmonirosea</taxon>
    </lineage>
</organism>
<dbReference type="RefSeq" id="WP_152764403.1">
    <property type="nucleotide sequence ID" value="NZ_WHLY01000002.1"/>
</dbReference>
<comment type="caution">
    <text evidence="4">The sequence shown here is derived from an EMBL/GenBank/DDBJ whole genome shotgun (WGS) entry which is preliminary data.</text>
</comment>
<evidence type="ECO:0000256" key="1">
    <source>
        <dbReference type="ARBA" id="ARBA00023125"/>
    </source>
</evidence>
<name>A0A7C9BFK3_9BACT</name>
<sequence length="336" mass="38116">MSIVSNNIKYLRRLNGLTQEQFSRKIGIKRSLLGAYEEARANPNLTNLKNMAHAFGVSVDQLLKNDLRRLRETPDLGLPFNPAAPAPPAPLMREVATIQPQPLAAIVTKFQPPKPTLRLVARPIALKPIHREHFTRGAAPVPSSSASAPLRFNNHYEPTSPDRPMPREEPKTPEQTIQWVKRSDVNEYLANHQNAAYLQRLPYFQLPSLPSGHYRAFEAGQDFTYPGALLIGTFVRNWYDIKDGQPYVILIKTTGIVSRRVFNHVKARGVLLLRSDHEAVPDLEVPLRDVLEVWEIKAFLSQAMPEARPTFPKLMHLLGELREELNRTELTDRLLS</sequence>
<feature type="compositionally biased region" description="Low complexity" evidence="2">
    <location>
        <begin position="138"/>
        <end position="149"/>
    </location>
</feature>
<dbReference type="Proteomes" id="UP000479293">
    <property type="component" value="Unassembled WGS sequence"/>
</dbReference>
<dbReference type="PROSITE" id="PS50943">
    <property type="entry name" value="HTH_CROC1"/>
    <property type="match status" value="1"/>
</dbReference>
<evidence type="ECO:0000313" key="4">
    <source>
        <dbReference type="EMBL" id="MPR36476.1"/>
    </source>
</evidence>
<gene>
    <name evidence="4" type="ORF">GBK04_24840</name>
</gene>
<dbReference type="GO" id="GO:0003677">
    <property type="term" value="F:DNA binding"/>
    <property type="evidence" value="ECO:0007669"/>
    <property type="project" value="UniProtKB-KW"/>
</dbReference>
<dbReference type="PANTHER" id="PTHR46558">
    <property type="entry name" value="TRACRIPTIONAL REGULATORY PROTEIN-RELATED-RELATED"/>
    <property type="match status" value="1"/>
</dbReference>
<dbReference type="InterPro" id="IPR001387">
    <property type="entry name" value="Cro/C1-type_HTH"/>
</dbReference>
<dbReference type="PANTHER" id="PTHR46558:SF11">
    <property type="entry name" value="HTH-TYPE TRANSCRIPTIONAL REGULATOR XRE"/>
    <property type="match status" value="1"/>
</dbReference>
<proteinExistence type="predicted"/>
<keyword evidence="5" id="KW-1185">Reference proteome</keyword>
<dbReference type="CDD" id="cd00093">
    <property type="entry name" value="HTH_XRE"/>
    <property type="match status" value="1"/>
</dbReference>
<evidence type="ECO:0000313" key="5">
    <source>
        <dbReference type="Proteomes" id="UP000479293"/>
    </source>
</evidence>
<feature type="region of interest" description="Disordered" evidence="2">
    <location>
        <begin position="137"/>
        <end position="175"/>
    </location>
</feature>
<feature type="domain" description="HTH cro/C1-type" evidence="3">
    <location>
        <begin position="8"/>
        <end position="62"/>
    </location>
</feature>
<dbReference type="SUPFAM" id="SSF47413">
    <property type="entry name" value="lambda repressor-like DNA-binding domains"/>
    <property type="match status" value="1"/>
</dbReference>
<evidence type="ECO:0000256" key="2">
    <source>
        <dbReference type="SAM" id="MobiDB-lite"/>
    </source>
</evidence>
<dbReference type="Gene3D" id="1.10.260.40">
    <property type="entry name" value="lambda repressor-like DNA-binding domains"/>
    <property type="match status" value="1"/>
</dbReference>
<keyword evidence="1" id="KW-0238">DNA-binding</keyword>
<dbReference type="InterPro" id="IPR010982">
    <property type="entry name" value="Lambda_DNA-bd_dom_sf"/>
</dbReference>
<protein>
    <submittedName>
        <fullName evidence="4">Helix-turn-helix domain-containing protein</fullName>
    </submittedName>
</protein>
<accession>A0A7C9BFK3</accession>
<reference evidence="4 5" key="1">
    <citation type="submission" date="2019-10" db="EMBL/GenBank/DDBJ databases">
        <title>Draft Genome Sequence of Cytophagaceae sp. SJW1-29.</title>
        <authorList>
            <person name="Choi A."/>
        </authorList>
    </citation>
    <scope>NUCLEOTIDE SEQUENCE [LARGE SCALE GENOMIC DNA]</scope>
    <source>
        <strain evidence="4 5">SJW1-29</strain>
    </source>
</reference>
<dbReference type="AlphaFoldDB" id="A0A7C9BFK3"/>